<organism evidence="4 7">
    <name type="scientific">Clostridium pasteurianum DSM 525 = ATCC 6013</name>
    <dbReference type="NCBI Taxonomy" id="1262449"/>
    <lineage>
        <taxon>Bacteria</taxon>
        <taxon>Bacillati</taxon>
        <taxon>Bacillota</taxon>
        <taxon>Clostridia</taxon>
        <taxon>Eubacteriales</taxon>
        <taxon>Clostridiaceae</taxon>
        <taxon>Clostridium</taxon>
    </lineage>
</organism>
<proteinExistence type="inferred from homology"/>
<dbReference type="RefSeq" id="WP_003441359.1">
    <property type="nucleotide sequence ID" value="NZ_ANZB01000002.1"/>
</dbReference>
<dbReference type="Proteomes" id="UP000028042">
    <property type="component" value="Unassembled WGS sequence"/>
</dbReference>
<feature type="site" description="Important for substrate specificity" evidence="3">
    <location>
        <position position="11"/>
    </location>
</feature>
<reference evidence="5 6" key="3">
    <citation type="journal article" name="Genome Announc.">
        <title>Improved Draft Genome Sequence of Clostridium pasteurianum Strain ATCC 6013 (DSM 525) Using a Hybrid Next-Generation Sequencing Approach.</title>
        <authorList>
            <person name="Pyne M.E."/>
            <person name="Utturkar S."/>
            <person name="Brown S.D."/>
            <person name="Moo-Young M."/>
            <person name="Chung D.A."/>
            <person name="Chou C.P."/>
        </authorList>
    </citation>
    <scope>NUCLEOTIDE SEQUENCE [LARGE SCALE GENOMIC DNA]</scope>
    <source>
        <strain evidence="5 6">ATCC 6013</strain>
    </source>
</reference>
<comment type="cofactor">
    <cofactor evidence="1 3">
        <name>a divalent metal cation</name>
        <dbReference type="ChEBI" id="CHEBI:60240"/>
    </cofactor>
</comment>
<protein>
    <recommendedName>
        <fullName evidence="3">dTTP/UTP pyrophosphatase</fullName>
        <shortName evidence="3">dTTPase/UTPase</shortName>
        <ecNumber evidence="3">3.6.1.9</ecNumber>
    </recommendedName>
    <alternativeName>
        <fullName evidence="3">Nucleoside triphosphate pyrophosphatase</fullName>
    </alternativeName>
    <alternativeName>
        <fullName evidence="3">Nucleotide pyrophosphatase</fullName>
        <shortName evidence="3">Nucleotide PPase</shortName>
    </alternativeName>
</protein>
<feature type="site" description="Important for substrate specificity" evidence="3">
    <location>
        <position position="157"/>
    </location>
</feature>
<dbReference type="CDD" id="cd00555">
    <property type="entry name" value="Maf"/>
    <property type="match status" value="1"/>
</dbReference>
<dbReference type="PIRSF" id="PIRSF006305">
    <property type="entry name" value="Maf"/>
    <property type="match status" value="1"/>
</dbReference>
<evidence type="ECO:0000256" key="1">
    <source>
        <dbReference type="ARBA" id="ARBA00001968"/>
    </source>
</evidence>
<dbReference type="SUPFAM" id="SSF52972">
    <property type="entry name" value="ITPase-like"/>
    <property type="match status" value="1"/>
</dbReference>
<keyword evidence="7" id="KW-1185">Reference proteome</keyword>
<dbReference type="Proteomes" id="UP000030905">
    <property type="component" value="Chromosome"/>
</dbReference>
<reference evidence="4 7" key="1">
    <citation type="journal article" date="2015" name="Genome Announc.">
        <title>Complete Genome Sequence of the Nitrogen-Fixing and Solvent-Producing Clostridium pasteurianum DSM 525.</title>
        <authorList>
            <person name="Poehlein A."/>
            <person name="Grosse-Honebrink A."/>
            <person name="Zhang Y."/>
            <person name="Minton N.P."/>
            <person name="Daniel R."/>
        </authorList>
    </citation>
    <scope>NUCLEOTIDE SEQUENCE [LARGE SCALE GENOMIC DNA]</scope>
    <source>
        <strain evidence="4">DSM 525</strain>
        <strain evidence="7">DSM 525 / ATCC 6013</strain>
    </source>
</reference>
<dbReference type="GeneID" id="93074507"/>
<dbReference type="HAMAP" id="MF_00528">
    <property type="entry name" value="Maf"/>
    <property type="match status" value="1"/>
</dbReference>
<dbReference type="PANTHER" id="PTHR43213">
    <property type="entry name" value="BIFUNCTIONAL DTTP/UTP PYROPHOSPHATASE/METHYLTRANSFERASE PROTEIN-RELATED"/>
    <property type="match status" value="1"/>
</dbReference>
<evidence type="ECO:0000313" key="4">
    <source>
        <dbReference type="EMBL" id="AJA52421.1"/>
    </source>
</evidence>
<evidence type="ECO:0000313" key="6">
    <source>
        <dbReference type="Proteomes" id="UP000028042"/>
    </source>
</evidence>
<feature type="active site" description="Proton acceptor" evidence="3">
    <location>
        <position position="72"/>
    </location>
</feature>
<dbReference type="EMBL" id="CP009268">
    <property type="protein sequence ID" value="AJA52421.1"/>
    <property type="molecule type" value="Genomic_DNA"/>
</dbReference>
<comment type="caution">
    <text evidence="3">Lacks conserved residue(s) required for the propagation of feature annotation.</text>
</comment>
<dbReference type="EMBL" id="JPGY02000001">
    <property type="protein sequence ID" value="KRU11569.1"/>
    <property type="molecule type" value="Genomic_DNA"/>
</dbReference>
<dbReference type="KEGG" id="cpae:CPAST_c23630"/>
<name>A0A0H3J8W8_CLOPA</name>
<dbReference type="InterPro" id="IPR029001">
    <property type="entry name" value="ITPase-like_fam"/>
</dbReference>
<dbReference type="PATRIC" id="fig|1262449.3.peg.627"/>
<comment type="catalytic activity">
    <reaction evidence="3">
        <text>dTTP + H2O = dTMP + diphosphate + H(+)</text>
        <dbReference type="Rhea" id="RHEA:28534"/>
        <dbReference type="ChEBI" id="CHEBI:15377"/>
        <dbReference type="ChEBI" id="CHEBI:15378"/>
        <dbReference type="ChEBI" id="CHEBI:33019"/>
        <dbReference type="ChEBI" id="CHEBI:37568"/>
        <dbReference type="ChEBI" id="CHEBI:63528"/>
        <dbReference type="EC" id="3.6.1.9"/>
    </reaction>
</comment>
<dbReference type="InterPro" id="IPR003697">
    <property type="entry name" value="Maf-like"/>
</dbReference>
<evidence type="ECO:0000256" key="2">
    <source>
        <dbReference type="ARBA" id="ARBA00022801"/>
    </source>
</evidence>
<keyword evidence="3" id="KW-0546">Nucleotide metabolism</keyword>
<evidence type="ECO:0000313" key="7">
    <source>
        <dbReference type="Proteomes" id="UP000030905"/>
    </source>
</evidence>
<dbReference type="NCBIfam" id="NF000867">
    <property type="entry name" value="PRK00078.1"/>
    <property type="match status" value="1"/>
</dbReference>
<evidence type="ECO:0000256" key="3">
    <source>
        <dbReference type="HAMAP-Rule" id="MF_00528"/>
    </source>
</evidence>
<dbReference type="GO" id="GO:0005737">
    <property type="term" value="C:cytoplasm"/>
    <property type="evidence" value="ECO:0007669"/>
    <property type="project" value="UniProtKB-SubCell"/>
</dbReference>
<comment type="catalytic activity">
    <reaction evidence="3">
        <text>UTP + H2O = UMP + diphosphate + H(+)</text>
        <dbReference type="Rhea" id="RHEA:29395"/>
        <dbReference type="ChEBI" id="CHEBI:15377"/>
        <dbReference type="ChEBI" id="CHEBI:15378"/>
        <dbReference type="ChEBI" id="CHEBI:33019"/>
        <dbReference type="ChEBI" id="CHEBI:46398"/>
        <dbReference type="ChEBI" id="CHEBI:57865"/>
        <dbReference type="EC" id="3.6.1.9"/>
    </reaction>
</comment>
<dbReference type="AlphaFoldDB" id="A0A0H3J8W8"/>
<feature type="site" description="Important for substrate specificity" evidence="3">
    <location>
        <position position="73"/>
    </location>
</feature>
<gene>
    <name evidence="4" type="ORF">CLPA_c23630</name>
    <name evidence="5" type="ORF">CP6013_00816</name>
</gene>
<reference evidence="5" key="2">
    <citation type="submission" date="2015-10" db="EMBL/GenBank/DDBJ databases">
        <title>Improved Draft Genome Sequence of Clostridium pasteurianum Strain ATCC 6013 (DSM 525) Using a Hybrid Next-Generation Sequencing Approach.</title>
        <authorList>
            <person name="Pyne M.E."/>
            <person name="Utturkar S.M."/>
            <person name="Brown S.D."/>
            <person name="Moo-Young M."/>
            <person name="Chung D.A."/>
            <person name="Chou P.C."/>
        </authorList>
    </citation>
    <scope>NUCLEOTIDE SEQUENCE</scope>
    <source>
        <strain evidence="5">ATCC 6013</strain>
    </source>
</reference>
<sequence>MNLILASSSERRIELLKRITEKFKVIPSNFDEKKIEFKSNVPEYVMTLAEGKARDVEGKITERKNTFIIGCDTVVAFENIILGKPKDENDAFRILKMLSGNIHNVYTGISILDLSSGRNKIDYMCTEVKFSNLTDEMINKYVYSGECLDKAGAYGIQGNAAIFVESINGCFYNVVGLPLNKLNKMFGEMGINL</sequence>
<dbReference type="KEGG" id="cpat:CLPA_c23630"/>
<dbReference type="GO" id="GO:0009117">
    <property type="term" value="P:nucleotide metabolic process"/>
    <property type="evidence" value="ECO:0007669"/>
    <property type="project" value="UniProtKB-KW"/>
</dbReference>
<evidence type="ECO:0000313" key="5">
    <source>
        <dbReference type="EMBL" id="KRU11569.1"/>
    </source>
</evidence>
<dbReference type="GO" id="GO:0047429">
    <property type="term" value="F:nucleoside triphosphate diphosphatase activity"/>
    <property type="evidence" value="ECO:0007669"/>
    <property type="project" value="UniProtKB-EC"/>
</dbReference>
<dbReference type="eggNOG" id="COG0424">
    <property type="taxonomic scope" value="Bacteria"/>
</dbReference>
<comment type="similarity">
    <text evidence="3">Belongs to the Maf family. YhdE subfamily.</text>
</comment>
<dbReference type="EC" id="3.6.1.9" evidence="3"/>
<dbReference type="Gene3D" id="3.90.950.10">
    <property type="match status" value="1"/>
</dbReference>
<comment type="subcellular location">
    <subcellularLocation>
        <location evidence="3">Cytoplasm</location>
    </subcellularLocation>
</comment>
<keyword evidence="2 3" id="KW-0378">Hydrolase</keyword>
<dbReference type="Pfam" id="PF02545">
    <property type="entry name" value="Maf"/>
    <property type="match status" value="1"/>
</dbReference>
<keyword evidence="3" id="KW-0963">Cytoplasm</keyword>
<accession>A0A0H3J8W8</accession>
<comment type="function">
    <text evidence="3">Nucleoside triphosphate pyrophosphatase that hydrolyzes dTTP and UTP. May have a dual role in cell division arrest and in preventing the incorporation of modified nucleotides into cellular nucleic acids.</text>
</comment>
<dbReference type="NCBIfam" id="TIGR00172">
    <property type="entry name" value="maf"/>
    <property type="match status" value="1"/>
</dbReference>
<dbReference type="PANTHER" id="PTHR43213:SF5">
    <property type="entry name" value="BIFUNCTIONAL DTTP_UTP PYROPHOSPHATASE_METHYLTRANSFERASE PROTEIN-RELATED"/>
    <property type="match status" value="1"/>
</dbReference>